<evidence type="ECO:0000256" key="1">
    <source>
        <dbReference type="SAM" id="Phobius"/>
    </source>
</evidence>
<name>A0ABQ6I503_9MICO</name>
<organism evidence="2 3">
    <name type="scientific">Luteimicrobium album</name>
    <dbReference type="NCBI Taxonomy" id="1054550"/>
    <lineage>
        <taxon>Bacteria</taxon>
        <taxon>Bacillati</taxon>
        <taxon>Actinomycetota</taxon>
        <taxon>Actinomycetes</taxon>
        <taxon>Micrococcales</taxon>
        <taxon>Luteimicrobium</taxon>
    </lineage>
</organism>
<feature type="transmembrane region" description="Helical" evidence="1">
    <location>
        <begin position="1112"/>
        <end position="1131"/>
    </location>
</feature>
<sequence>MNDASALSTAPADAGASVVSAVTGTVPVVASVTAVIVTRGANPWFRRTLAAVRAQHRAPTRLVVVDVATSTATSGYADLQLGDARFVAAPRARTFGEGVAAALREEPDGQWLWLLHDDSAPDAGALGALLRAVEHSSAVAVAGSKQRRWTTRDPRPATLADDGRQIPELVEVGVTTSRAGRRVSVVEPHEIDQGQHDARDDVLGVGLAGALVRRGVWDELGGTDPELGAFGDGLDLCRRARLAGHRVVVVPRAVVEHAQLSLHRVDPADPAAALRVDDDDLEDAADESFGARRRSELHLRLVGAPLLFLPVLAVWLVVCAPFRAMYRLALKQPAHARDELLAPLLVLVRVPGLVRARRSVHRTSTVPRRAVRPLQQDWREGAAQRRDRRLSAAEQRRSAFAPSELERAELAQLATRRRVTLGVVALALVVLTGLVFASLAGALASGERLVGGALLPASSSWGELWSAATSGWVQSGFGHAAPADPVLAVVLGASVLTFGHVQVAVNLLLATSFLTAGLGAWFAAGALTRWIPARAWAALVWAASPALLLAVGQGRLGALVAHAALPWFVLATLRGVGVVVDDRIAPAAGPLDAAGRGPARRLATPSLGALAAAALLLVPVAAGTPALLAVCVVAVVVAALATVVTSARPRRYVRLLLVPVPALVVLGPFLWHVGRTWGREGGGWRLLLATSGNPTGYDAVEPWQSALGWPADPASALGAPGTWATAVSVALVGSVAVVALVAVVRSRRPVAARVGWVVAAAGLAIAVVAPSVTVATSASGLVRAWPGAGTSLVVAGLLGAALLGLPERTVLRGRYDEPHRGRQVTRAAVVGLALAVPCATVGTWVAQQVDTTHHTVGDLTLAGTPVVPPVGQQMQAAGARLLLLDAVPTTGAVPTVRYTLMRADGTQLVDSSVVVDGRTARAALDGTAPASASPEARLAQVVAQLAGDGVAPSSRGLADAMSDLGVGGVLLPADGTTRGSARTALTARLDTVPGLARVTEGQDSVLWRVDLSGTSAAQTSTGGAWATLRDADGKVLRSLSSLDSGVDATLPARDAATTLVLASHAHRHWQATLDGRTLAATGGDDTWQQEFAVPAGKAGHLVVTYDAPHRALWLWSSGVLLLVVVLLALPVRRRRVVLR</sequence>
<dbReference type="RefSeq" id="WP_284293703.1">
    <property type="nucleotide sequence ID" value="NZ_BSUK01000001.1"/>
</dbReference>
<dbReference type="InterPro" id="IPR029044">
    <property type="entry name" value="Nucleotide-diphossugar_trans"/>
</dbReference>
<keyword evidence="1" id="KW-0472">Membrane</keyword>
<feature type="transmembrane region" description="Helical" evidence="1">
    <location>
        <begin position="827"/>
        <end position="846"/>
    </location>
</feature>
<dbReference type="Gene3D" id="3.90.550.10">
    <property type="entry name" value="Spore Coat Polysaccharide Biosynthesis Protein SpsA, Chain A"/>
    <property type="match status" value="1"/>
</dbReference>
<feature type="transmembrane region" description="Helical" evidence="1">
    <location>
        <begin position="559"/>
        <end position="581"/>
    </location>
</feature>
<feature type="transmembrane region" description="Helical" evidence="1">
    <location>
        <begin position="535"/>
        <end position="553"/>
    </location>
</feature>
<comment type="caution">
    <text evidence="2">The sequence shown here is derived from an EMBL/GenBank/DDBJ whole genome shotgun (WGS) entry which is preliminary data.</text>
</comment>
<dbReference type="InterPro" id="IPR050834">
    <property type="entry name" value="Glycosyltransf_2"/>
</dbReference>
<evidence type="ECO:0008006" key="4">
    <source>
        <dbReference type="Google" id="ProtNLM"/>
    </source>
</evidence>
<feature type="transmembrane region" description="Helical" evidence="1">
    <location>
        <begin position="301"/>
        <end position="322"/>
    </location>
</feature>
<dbReference type="Proteomes" id="UP001157091">
    <property type="component" value="Unassembled WGS sequence"/>
</dbReference>
<proteinExistence type="predicted"/>
<feature type="transmembrane region" description="Helical" evidence="1">
    <location>
        <begin position="756"/>
        <end position="778"/>
    </location>
</feature>
<keyword evidence="1" id="KW-0812">Transmembrane</keyword>
<feature type="transmembrane region" description="Helical" evidence="1">
    <location>
        <begin position="602"/>
        <end position="620"/>
    </location>
</feature>
<dbReference type="EMBL" id="BSUK01000001">
    <property type="protein sequence ID" value="GMA25058.1"/>
    <property type="molecule type" value="Genomic_DNA"/>
</dbReference>
<protein>
    <recommendedName>
        <fullName evidence="4">GT2 family glycosyltransferase</fullName>
    </recommendedName>
</protein>
<feature type="transmembrane region" description="Helical" evidence="1">
    <location>
        <begin position="419"/>
        <end position="444"/>
    </location>
</feature>
<keyword evidence="1" id="KW-1133">Transmembrane helix</keyword>
<feature type="transmembrane region" description="Helical" evidence="1">
    <location>
        <begin position="652"/>
        <end position="671"/>
    </location>
</feature>
<dbReference type="PANTHER" id="PTHR43685">
    <property type="entry name" value="GLYCOSYLTRANSFERASE"/>
    <property type="match status" value="1"/>
</dbReference>
<feature type="transmembrane region" description="Helical" evidence="1">
    <location>
        <begin position="503"/>
        <end position="523"/>
    </location>
</feature>
<dbReference type="Pfam" id="PF13641">
    <property type="entry name" value="Glyco_tranf_2_3"/>
    <property type="match status" value="1"/>
</dbReference>
<accession>A0ABQ6I503</accession>
<feature type="transmembrane region" description="Helical" evidence="1">
    <location>
        <begin position="723"/>
        <end position="744"/>
    </location>
</feature>
<evidence type="ECO:0000313" key="2">
    <source>
        <dbReference type="EMBL" id="GMA25058.1"/>
    </source>
</evidence>
<dbReference type="PANTHER" id="PTHR43685:SF3">
    <property type="entry name" value="SLR2126 PROTEIN"/>
    <property type="match status" value="1"/>
</dbReference>
<evidence type="ECO:0000313" key="3">
    <source>
        <dbReference type="Proteomes" id="UP001157091"/>
    </source>
</evidence>
<feature type="transmembrane region" description="Helical" evidence="1">
    <location>
        <begin position="626"/>
        <end position="645"/>
    </location>
</feature>
<feature type="transmembrane region" description="Helical" evidence="1">
    <location>
        <begin position="784"/>
        <end position="806"/>
    </location>
</feature>
<reference evidence="3" key="1">
    <citation type="journal article" date="2019" name="Int. J. Syst. Evol. Microbiol.">
        <title>The Global Catalogue of Microorganisms (GCM) 10K type strain sequencing project: providing services to taxonomists for standard genome sequencing and annotation.</title>
        <authorList>
            <consortium name="The Broad Institute Genomics Platform"/>
            <consortium name="The Broad Institute Genome Sequencing Center for Infectious Disease"/>
            <person name="Wu L."/>
            <person name="Ma J."/>
        </authorList>
    </citation>
    <scope>NUCLEOTIDE SEQUENCE [LARGE SCALE GENOMIC DNA]</scope>
    <source>
        <strain evidence="3">NBRC 106348</strain>
    </source>
</reference>
<gene>
    <name evidence="2" type="ORF">GCM10025864_28170</name>
</gene>
<keyword evidence="3" id="KW-1185">Reference proteome</keyword>
<dbReference type="SUPFAM" id="SSF53448">
    <property type="entry name" value="Nucleotide-diphospho-sugar transferases"/>
    <property type="match status" value="1"/>
</dbReference>